<name>A0A2A5RLK0_9LACT</name>
<evidence type="ECO:0000313" key="2">
    <source>
        <dbReference type="Proteomes" id="UP000218181"/>
    </source>
</evidence>
<dbReference type="EMBL" id="JXJU01000005">
    <property type="protein sequence ID" value="PCS00176.1"/>
    <property type="molecule type" value="Genomic_DNA"/>
</dbReference>
<gene>
    <name evidence="1" type="ORF">RT41_GL001487</name>
</gene>
<dbReference type="AlphaFoldDB" id="A0A2A5RLK0"/>
<organism evidence="1 2">
    <name type="scientific">Lactococcus fujiensis JCM 16395</name>
    <dbReference type="NCBI Taxonomy" id="1291764"/>
    <lineage>
        <taxon>Bacteria</taxon>
        <taxon>Bacillati</taxon>
        <taxon>Bacillota</taxon>
        <taxon>Bacilli</taxon>
        <taxon>Lactobacillales</taxon>
        <taxon>Streptococcaceae</taxon>
        <taxon>Lactococcus</taxon>
    </lineage>
</organism>
<keyword evidence="2" id="KW-1185">Reference proteome</keyword>
<accession>A0A2A5RLK0</accession>
<proteinExistence type="predicted"/>
<sequence length="132" mass="15432">MSEVKLMKKLSIRLAQSAKNDINDLKQILEDENHGDRQFTNGDVVNQAYRDIETFDDWEKVISEYKNNAQKGFIPKEEPELKTNLTISNDAYNGFQKIKAELSKYIEGRIYISFVIKMIVRASRLMRQNKLN</sequence>
<protein>
    <submittedName>
        <fullName evidence="1">Uncharacterized protein</fullName>
    </submittedName>
</protein>
<reference evidence="1 2" key="1">
    <citation type="submission" date="2014-12" db="EMBL/GenBank/DDBJ databases">
        <title>Draft genome sequences of 10 type strains of Lactococcus.</title>
        <authorList>
            <person name="Sun Z."/>
            <person name="Zhong Z."/>
            <person name="Liu W."/>
            <person name="Zhang W."/>
            <person name="Zhang H."/>
        </authorList>
    </citation>
    <scope>NUCLEOTIDE SEQUENCE [LARGE SCALE GENOMIC DNA]</scope>
    <source>
        <strain evidence="1 2">JCM 16395</strain>
    </source>
</reference>
<dbReference type="Proteomes" id="UP000218181">
    <property type="component" value="Unassembled WGS sequence"/>
</dbReference>
<comment type="caution">
    <text evidence="1">The sequence shown here is derived from an EMBL/GenBank/DDBJ whole genome shotgun (WGS) entry which is preliminary data.</text>
</comment>
<evidence type="ECO:0000313" key="1">
    <source>
        <dbReference type="EMBL" id="PCS00176.1"/>
    </source>
</evidence>